<name>A0A0L6JUT7_9FIRM</name>
<sequence>MILSVKDLAFDYPSRSVIKNIGFSIEKGDFLAVLGVNGAGKSTLLKCINRVLKPHKGAVYIENYEAFKLSRRELAKRIGYVAQNNENTRTTVFDAVLLGRKPYIQWEASKNDLEIAHGVLQALDLTEYALRYLNELSGGEQQKVVIARALAQKPELLLLDEPTSSLDLKNQLEVAKIIKKVVKEQQMAAIVTMHDLNLAIRFADKFLLIKDGEIYAAGGIEVMTPENIENVYSVTVSISKIGDVPIVIPV</sequence>
<evidence type="ECO:0000256" key="3">
    <source>
        <dbReference type="ARBA" id="ARBA00022741"/>
    </source>
</evidence>
<dbReference type="Gene3D" id="3.40.50.300">
    <property type="entry name" value="P-loop containing nucleotide triphosphate hydrolases"/>
    <property type="match status" value="1"/>
</dbReference>
<reference evidence="7" key="1">
    <citation type="submission" date="2015-07" db="EMBL/GenBank/DDBJ databases">
        <title>Near-Complete Genome Sequence of the Cellulolytic Bacterium Bacteroides (Pseudobacteroides) cellulosolvens ATCC 35603.</title>
        <authorList>
            <person name="Dassa B."/>
            <person name="Utturkar S.M."/>
            <person name="Klingeman D.M."/>
            <person name="Hurt R.A."/>
            <person name="Keller M."/>
            <person name="Xu J."/>
            <person name="Reddy Y.H.K."/>
            <person name="Borovok I."/>
            <person name="Grinberg I.R."/>
            <person name="Lamed R."/>
            <person name="Zhivin O."/>
            <person name="Bayer E.A."/>
            <person name="Brown S.D."/>
        </authorList>
    </citation>
    <scope>NUCLEOTIDE SEQUENCE [LARGE SCALE GENOMIC DNA]</scope>
    <source>
        <strain evidence="7">DSM 2933</strain>
    </source>
</reference>
<dbReference type="PANTHER" id="PTHR42734:SF6">
    <property type="entry name" value="MOLYBDATE IMPORT ATP-BINDING PROTEIN MOLC"/>
    <property type="match status" value="1"/>
</dbReference>
<dbReference type="Pfam" id="PF00005">
    <property type="entry name" value="ABC_tran"/>
    <property type="match status" value="1"/>
</dbReference>
<keyword evidence="7" id="KW-1185">Reference proteome</keyword>
<proteinExistence type="inferred from homology"/>
<keyword evidence="6" id="KW-0378">Hydrolase</keyword>
<keyword evidence="4" id="KW-0067">ATP-binding</keyword>
<evidence type="ECO:0000256" key="1">
    <source>
        <dbReference type="ARBA" id="ARBA00005417"/>
    </source>
</evidence>
<dbReference type="OrthoDB" id="9799337at2"/>
<dbReference type="InterPro" id="IPR050153">
    <property type="entry name" value="Metal_Ion_Import_ABC"/>
</dbReference>
<dbReference type="PROSITE" id="PS50893">
    <property type="entry name" value="ABC_TRANSPORTER_2"/>
    <property type="match status" value="1"/>
</dbReference>
<accession>A0A0L6JUT7</accession>
<evidence type="ECO:0000313" key="7">
    <source>
        <dbReference type="Proteomes" id="UP000036923"/>
    </source>
</evidence>
<keyword evidence="3" id="KW-0547">Nucleotide-binding</keyword>
<dbReference type="RefSeq" id="WP_036935502.1">
    <property type="nucleotide sequence ID" value="NZ_JQKC01000001.1"/>
</dbReference>
<dbReference type="eggNOG" id="COG1120">
    <property type="taxonomic scope" value="Bacteria"/>
</dbReference>
<dbReference type="SUPFAM" id="SSF52540">
    <property type="entry name" value="P-loop containing nucleoside triphosphate hydrolases"/>
    <property type="match status" value="1"/>
</dbReference>
<dbReference type="SMART" id="SM00382">
    <property type="entry name" value="AAA"/>
    <property type="match status" value="1"/>
</dbReference>
<dbReference type="InterPro" id="IPR027417">
    <property type="entry name" value="P-loop_NTPase"/>
</dbReference>
<comment type="similarity">
    <text evidence="1">Belongs to the ABC transporter superfamily.</text>
</comment>
<dbReference type="Proteomes" id="UP000036923">
    <property type="component" value="Unassembled WGS sequence"/>
</dbReference>
<evidence type="ECO:0000256" key="4">
    <source>
        <dbReference type="ARBA" id="ARBA00022840"/>
    </source>
</evidence>
<keyword evidence="2" id="KW-0813">Transport</keyword>
<dbReference type="GO" id="GO:0005524">
    <property type="term" value="F:ATP binding"/>
    <property type="evidence" value="ECO:0007669"/>
    <property type="project" value="UniProtKB-KW"/>
</dbReference>
<dbReference type="InterPro" id="IPR017871">
    <property type="entry name" value="ABC_transporter-like_CS"/>
</dbReference>
<dbReference type="STRING" id="398512.Bccel_4753"/>
<dbReference type="PATRIC" id="fig|398512.5.peg.4984"/>
<dbReference type="GO" id="GO:0016887">
    <property type="term" value="F:ATP hydrolysis activity"/>
    <property type="evidence" value="ECO:0007669"/>
    <property type="project" value="InterPro"/>
</dbReference>
<dbReference type="FunFam" id="3.40.50.300:FF:000134">
    <property type="entry name" value="Iron-enterobactin ABC transporter ATP-binding protein"/>
    <property type="match status" value="1"/>
</dbReference>
<dbReference type="EMBL" id="LGTC01000001">
    <property type="protein sequence ID" value="KNY29479.1"/>
    <property type="molecule type" value="Genomic_DNA"/>
</dbReference>
<dbReference type="InterPro" id="IPR003439">
    <property type="entry name" value="ABC_transporter-like_ATP-bd"/>
</dbReference>
<evidence type="ECO:0000259" key="5">
    <source>
        <dbReference type="PROSITE" id="PS50893"/>
    </source>
</evidence>
<protein>
    <submittedName>
        <fullName evidence="6">Phosphonate-transporting ATPase</fullName>
        <ecNumber evidence="6">3.6.3.28</ecNumber>
    </submittedName>
</protein>
<dbReference type="AlphaFoldDB" id="A0A0L6JUT7"/>
<evidence type="ECO:0000256" key="2">
    <source>
        <dbReference type="ARBA" id="ARBA00022448"/>
    </source>
</evidence>
<dbReference type="InterPro" id="IPR003593">
    <property type="entry name" value="AAA+_ATPase"/>
</dbReference>
<feature type="domain" description="ABC transporter" evidence="5">
    <location>
        <begin position="3"/>
        <end position="236"/>
    </location>
</feature>
<comment type="caution">
    <text evidence="6">The sequence shown here is derived from an EMBL/GenBank/DDBJ whole genome shotgun (WGS) entry which is preliminary data.</text>
</comment>
<evidence type="ECO:0000313" key="6">
    <source>
        <dbReference type="EMBL" id="KNY29479.1"/>
    </source>
</evidence>
<dbReference type="PANTHER" id="PTHR42734">
    <property type="entry name" value="METAL TRANSPORT SYSTEM ATP-BINDING PROTEIN TM_0124-RELATED"/>
    <property type="match status" value="1"/>
</dbReference>
<gene>
    <name evidence="6" type="ORF">Bccel_4753</name>
</gene>
<dbReference type="CDD" id="cd03214">
    <property type="entry name" value="ABC_Iron-Siderophores_B12_Hemin"/>
    <property type="match status" value="1"/>
</dbReference>
<dbReference type="PROSITE" id="PS00211">
    <property type="entry name" value="ABC_TRANSPORTER_1"/>
    <property type="match status" value="1"/>
</dbReference>
<organism evidence="6 7">
    <name type="scientific">Pseudobacteroides cellulosolvens ATCC 35603 = DSM 2933</name>
    <dbReference type="NCBI Taxonomy" id="398512"/>
    <lineage>
        <taxon>Bacteria</taxon>
        <taxon>Bacillati</taxon>
        <taxon>Bacillota</taxon>
        <taxon>Clostridia</taxon>
        <taxon>Eubacteriales</taxon>
        <taxon>Oscillospiraceae</taxon>
        <taxon>Pseudobacteroides</taxon>
    </lineage>
</organism>
<dbReference type="EC" id="3.6.3.28" evidence="6"/>